<proteinExistence type="predicted"/>
<accession>A0A0F9CBV3</accession>
<evidence type="ECO:0000313" key="1">
    <source>
        <dbReference type="EMBL" id="KKL23862.1"/>
    </source>
</evidence>
<protein>
    <submittedName>
        <fullName evidence="1">Uncharacterized protein</fullName>
    </submittedName>
</protein>
<gene>
    <name evidence="1" type="ORF">LCGC14_2421130</name>
</gene>
<feature type="non-terminal residue" evidence="1">
    <location>
        <position position="74"/>
    </location>
</feature>
<dbReference type="AlphaFoldDB" id="A0A0F9CBV3"/>
<organism evidence="1">
    <name type="scientific">marine sediment metagenome</name>
    <dbReference type="NCBI Taxonomy" id="412755"/>
    <lineage>
        <taxon>unclassified sequences</taxon>
        <taxon>metagenomes</taxon>
        <taxon>ecological metagenomes</taxon>
    </lineage>
</organism>
<reference evidence="1" key="1">
    <citation type="journal article" date="2015" name="Nature">
        <title>Complex archaea that bridge the gap between prokaryotes and eukaryotes.</title>
        <authorList>
            <person name="Spang A."/>
            <person name="Saw J.H."/>
            <person name="Jorgensen S.L."/>
            <person name="Zaremba-Niedzwiedzka K."/>
            <person name="Martijn J."/>
            <person name="Lind A.E."/>
            <person name="van Eijk R."/>
            <person name="Schleper C."/>
            <person name="Guy L."/>
            <person name="Ettema T.J."/>
        </authorList>
    </citation>
    <scope>NUCLEOTIDE SEQUENCE</scope>
</reference>
<sequence>MPHSFLDIVKEKESELWDLTRRMDGDRDLLYLKDYVMRDKDKKIVPDIINITLPDIAIFAAEILSRLGEATERI</sequence>
<dbReference type="EMBL" id="LAZR01036811">
    <property type="protein sequence ID" value="KKL23862.1"/>
    <property type="molecule type" value="Genomic_DNA"/>
</dbReference>
<comment type="caution">
    <text evidence="1">The sequence shown here is derived from an EMBL/GenBank/DDBJ whole genome shotgun (WGS) entry which is preliminary data.</text>
</comment>
<name>A0A0F9CBV3_9ZZZZ</name>